<gene>
    <name evidence="2" type="ORF">FHR70_003742</name>
</gene>
<evidence type="ECO:0000313" key="2">
    <source>
        <dbReference type="EMBL" id="MBB3020656.1"/>
    </source>
</evidence>
<keyword evidence="3" id="KW-1185">Reference proteome</keyword>
<organism evidence="2 3">
    <name type="scientific">Microvirga lupini</name>
    <dbReference type="NCBI Taxonomy" id="420324"/>
    <lineage>
        <taxon>Bacteria</taxon>
        <taxon>Pseudomonadati</taxon>
        <taxon>Pseudomonadota</taxon>
        <taxon>Alphaproteobacteria</taxon>
        <taxon>Hyphomicrobiales</taxon>
        <taxon>Methylobacteriaceae</taxon>
        <taxon>Microvirga</taxon>
    </lineage>
</organism>
<keyword evidence="1" id="KW-0732">Signal</keyword>
<evidence type="ECO:0008006" key="4">
    <source>
        <dbReference type="Google" id="ProtNLM"/>
    </source>
</evidence>
<evidence type="ECO:0000313" key="3">
    <source>
        <dbReference type="Proteomes" id="UP000532010"/>
    </source>
</evidence>
<reference evidence="2 3" key="1">
    <citation type="submission" date="2020-08" db="EMBL/GenBank/DDBJ databases">
        <title>The Agave Microbiome: Exploring the role of microbial communities in plant adaptations to desert environments.</title>
        <authorList>
            <person name="Partida-Martinez L.P."/>
        </authorList>
    </citation>
    <scope>NUCLEOTIDE SEQUENCE [LARGE SCALE GENOMIC DNA]</scope>
    <source>
        <strain evidence="2 3">AT3.9</strain>
    </source>
</reference>
<sequence length="127" mass="13448">MKLVSIAAIGAVALGLAGCQTTADQQQPKKVFVRADGQSIRGNPRLEQQAELDKTICIGETQKAAVGMSPIYYRGVVGAIQAGMIENQRQSALLDVAIGCMASKGYVVSTEEEAAARQAARSRPRRS</sequence>
<evidence type="ECO:0000256" key="1">
    <source>
        <dbReference type="SAM" id="SignalP"/>
    </source>
</evidence>
<accession>A0A7W4VPH5</accession>
<dbReference type="RefSeq" id="WP_183452858.1">
    <property type="nucleotide sequence ID" value="NZ_JACHWB010000005.1"/>
</dbReference>
<dbReference type="AlphaFoldDB" id="A0A7W4VPH5"/>
<name>A0A7W4VPH5_9HYPH</name>
<proteinExistence type="predicted"/>
<dbReference type="Proteomes" id="UP000532010">
    <property type="component" value="Unassembled WGS sequence"/>
</dbReference>
<feature type="signal peptide" evidence="1">
    <location>
        <begin position="1"/>
        <end position="23"/>
    </location>
</feature>
<dbReference type="EMBL" id="JACHWB010000005">
    <property type="protein sequence ID" value="MBB3020656.1"/>
    <property type="molecule type" value="Genomic_DNA"/>
</dbReference>
<dbReference type="PROSITE" id="PS51257">
    <property type="entry name" value="PROKAR_LIPOPROTEIN"/>
    <property type="match status" value="1"/>
</dbReference>
<feature type="chain" id="PRO_5031110222" description="Lipoprotein" evidence="1">
    <location>
        <begin position="24"/>
        <end position="127"/>
    </location>
</feature>
<comment type="caution">
    <text evidence="2">The sequence shown here is derived from an EMBL/GenBank/DDBJ whole genome shotgun (WGS) entry which is preliminary data.</text>
</comment>
<protein>
    <recommendedName>
        <fullName evidence="4">Lipoprotein</fullName>
    </recommendedName>
</protein>